<sequence length="132" mass="13506">MRFITAILALAATAAAAPEIKRWSSLDQISVQEANDACGNNLELHCCNKEIDQAAGHGDVSKNPGVLGGLLDGASVFDECSQLSVALLIGVQDLLKSKCTAKAVCCQRSPSNAAGGLINAGLPCIALGSLIQ</sequence>
<feature type="chain" id="PRO_5013980869" description="Hydrophobin" evidence="2">
    <location>
        <begin position="17"/>
        <end position="132"/>
    </location>
</feature>
<dbReference type="Proteomes" id="UP000078240">
    <property type="component" value="Unassembled WGS sequence"/>
</dbReference>
<reference evidence="4 7" key="3">
    <citation type="submission" date="2016-01" db="EMBL/GenBank/DDBJ databases">
        <title>Biosynthesis of antibiotic leucinostatins and their inhibition on Phytophthora in bio-control Purpureocillium lilacinum.</title>
        <authorList>
            <person name="Wang G."/>
            <person name="Liu Z."/>
            <person name="Lin R."/>
            <person name="Li E."/>
            <person name="Mao Z."/>
            <person name="Ling J."/>
            <person name="Yin W."/>
            <person name="Xie B."/>
        </authorList>
    </citation>
    <scope>NUCLEOTIDE SEQUENCE [LARGE SCALE GENOMIC DNA]</scope>
    <source>
        <strain evidence="4">PLBJ-1</strain>
        <strain evidence="5">PLFJ-1</strain>
    </source>
</reference>
<evidence type="ECO:0000313" key="4">
    <source>
        <dbReference type="EMBL" id="OAQ83378.1"/>
    </source>
</evidence>
<dbReference type="InterPro" id="IPR001338">
    <property type="entry name" value="Class_I_Hydrophobin"/>
</dbReference>
<dbReference type="Pfam" id="PF01185">
    <property type="entry name" value="Hydrophobin"/>
    <property type="match status" value="1"/>
</dbReference>
<dbReference type="Proteomes" id="UP000245956">
    <property type="component" value="Unassembled WGS sequence"/>
</dbReference>
<comment type="similarity">
    <text evidence="2">Belongs to the fungal hydrophobin family.</text>
</comment>
<comment type="caution">
    <text evidence="4">The sequence shown here is derived from an EMBL/GenBank/DDBJ whole genome shotgun (WGS) entry which is preliminary data.</text>
</comment>
<keyword evidence="9" id="KW-1185">Reference proteome</keyword>
<dbReference type="OMA" id="QAQSKCG"/>
<name>A0A179H104_PURLI</name>
<proteinExistence type="inferred from homology"/>
<keyword evidence="2" id="KW-0732">Signal</keyword>
<reference evidence="3" key="4">
    <citation type="submission" date="2023-11" db="EMBL/GenBank/DDBJ databases">
        <authorList>
            <person name="Beijen E."/>
            <person name="Ohm R.A."/>
        </authorList>
    </citation>
    <scope>NUCLEOTIDE SEQUENCE</scope>
    <source>
        <strain evidence="3">CBS 150709</strain>
    </source>
</reference>
<evidence type="ECO:0000313" key="5">
    <source>
        <dbReference type="EMBL" id="OAQ90159.1"/>
    </source>
</evidence>
<dbReference type="GO" id="GO:0009277">
    <property type="term" value="C:fungal-type cell wall"/>
    <property type="evidence" value="ECO:0007669"/>
    <property type="project" value="InterPro"/>
</dbReference>
<evidence type="ECO:0000313" key="6">
    <source>
        <dbReference type="EMBL" id="PWI65811.1"/>
    </source>
</evidence>
<evidence type="ECO:0000256" key="2">
    <source>
        <dbReference type="RuleBase" id="RU365009"/>
    </source>
</evidence>
<evidence type="ECO:0000313" key="3">
    <source>
        <dbReference type="EMBL" id="KAK4095580.1"/>
    </source>
</evidence>
<dbReference type="STRING" id="33203.A0A179H104"/>
<reference evidence="6 8" key="2">
    <citation type="journal article" date="2016" name="Front. Microbiol.">
        <title>Genome and transcriptome sequences reveal the specific parasitism of the nematophagous Purpureocillium lilacinum 36-1.</title>
        <authorList>
            <person name="Xie J."/>
            <person name="Li S."/>
            <person name="Mo C."/>
            <person name="Xiao X."/>
            <person name="Peng D."/>
            <person name="Wang G."/>
            <person name="Xiao Y."/>
        </authorList>
    </citation>
    <scope>NUCLEOTIDE SEQUENCE [LARGE SCALE GENOMIC DNA]</scope>
    <source>
        <strain evidence="6 8">36-1</strain>
    </source>
</reference>
<organism evidence="4 7">
    <name type="scientific">Purpureocillium lilacinum</name>
    <name type="common">Paecilomyces lilacinus</name>
    <dbReference type="NCBI Taxonomy" id="33203"/>
    <lineage>
        <taxon>Eukaryota</taxon>
        <taxon>Fungi</taxon>
        <taxon>Dikarya</taxon>
        <taxon>Ascomycota</taxon>
        <taxon>Pezizomycotina</taxon>
        <taxon>Sordariomycetes</taxon>
        <taxon>Hypocreomycetidae</taxon>
        <taxon>Hypocreales</taxon>
        <taxon>Ophiocordycipitaceae</taxon>
        <taxon>Purpureocillium</taxon>
    </lineage>
</organism>
<evidence type="ECO:0000313" key="9">
    <source>
        <dbReference type="Proteomes" id="UP001287286"/>
    </source>
</evidence>
<dbReference type="EMBL" id="LSBI01000004">
    <property type="protein sequence ID" value="OAQ90159.1"/>
    <property type="molecule type" value="Genomic_DNA"/>
</dbReference>
<reference evidence="6" key="1">
    <citation type="submission" date="2015-05" db="EMBL/GenBank/DDBJ databases">
        <authorList>
            <person name="Wang D.B."/>
            <person name="Wang M."/>
        </authorList>
    </citation>
    <scope>NUCLEOTIDE SEQUENCE</scope>
    <source>
        <strain evidence="6">36-1</strain>
    </source>
</reference>
<dbReference type="RefSeq" id="XP_018178878.1">
    <property type="nucleotide sequence ID" value="XM_018321399.1"/>
</dbReference>
<keyword evidence="2" id="KW-0964">Secreted</keyword>
<dbReference type="GeneID" id="28886448"/>
<dbReference type="KEGG" id="plj:28886448"/>
<comment type="subcellular location">
    <subcellularLocation>
        <location evidence="2">Secreted</location>
        <location evidence="2">Cell wall</location>
    </subcellularLocation>
</comment>
<dbReference type="Proteomes" id="UP001287286">
    <property type="component" value="Unassembled WGS sequence"/>
</dbReference>
<dbReference type="Proteomes" id="UP000078340">
    <property type="component" value="Unassembled WGS sequence"/>
</dbReference>
<evidence type="ECO:0000313" key="8">
    <source>
        <dbReference type="Proteomes" id="UP000245956"/>
    </source>
</evidence>
<dbReference type="OrthoDB" id="4225815at2759"/>
<feature type="signal peptide" evidence="2">
    <location>
        <begin position="1"/>
        <end position="16"/>
    </location>
</feature>
<reference evidence="3 9" key="5">
    <citation type="journal article" date="2024" name="Microbiol. Resour. Announc.">
        <title>Genome annotations for the ascomycete fungi Trichoderma harzianum, Trichoderma aggressivum, and Purpureocillium lilacinum.</title>
        <authorList>
            <person name="Beijen E.P.W."/>
            <person name="Ohm R.A."/>
        </authorList>
    </citation>
    <scope>NUCLEOTIDE SEQUENCE [LARGE SCALE GENOMIC DNA]</scope>
    <source>
        <strain evidence="3 9">CBS 150709</strain>
    </source>
</reference>
<dbReference type="EMBL" id="LCWV01000030">
    <property type="protein sequence ID" value="PWI65811.1"/>
    <property type="molecule type" value="Genomic_DNA"/>
</dbReference>
<accession>A0A179H104</accession>
<evidence type="ECO:0000313" key="7">
    <source>
        <dbReference type="Proteomes" id="UP000078240"/>
    </source>
</evidence>
<evidence type="ECO:0000256" key="1">
    <source>
        <dbReference type="ARBA" id="ARBA00023157"/>
    </source>
</evidence>
<dbReference type="AlphaFoldDB" id="A0A179H104"/>
<keyword evidence="1 2" id="KW-1015">Disulfide bond</keyword>
<dbReference type="CDD" id="cd23507">
    <property type="entry name" value="hydrophobin_I"/>
    <property type="match status" value="1"/>
</dbReference>
<dbReference type="EMBL" id="LSBH01000002">
    <property type="protein sequence ID" value="OAQ83378.1"/>
    <property type="molecule type" value="Genomic_DNA"/>
</dbReference>
<dbReference type="EMBL" id="JAWRVI010000001">
    <property type="protein sequence ID" value="KAK4095580.1"/>
    <property type="molecule type" value="Genomic_DNA"/>
</dbReference>
<gene>
    <name evidence="6" type="ORF">PCL_06782</name>
    <name evidence="3" type="ORF">Purlil1_376</name>
    <name evidence="4" type="ORF">VFPBJ_02146</name>
    <name evidence="5" type="ORF">VFPFJ_04318</name>
</gene>
<protein>
    <recommendedName>
        <fullName evidence="2">Hydrophobin</fullName>
    </recommendedName>
</protein>
<dbReference type="GO" id="GO:0005199">
    <property type="term" value="F:structural constituent of cell wall"/>
    <property type="evidence" value="ECO:0007669"/>
    <property type="project" value="InterPro"/>
</dbReference>
<dbReference type="SMART" id="SM00075">
    <property type="entry name" value="HYDRO"/>
    <property type="match status" value="1"/>
</dbReference>
<keyword evidence="2" id="KW-0134">Cell wall</keyword>